<evidence type="ECO:0000313" key="7">
    <source>
        <dbReference type="Proteomes" id="UP001224682"/>
    </source>
</evidence>
<protein>
    <submittedName>
        <fullName evidence="6">AraC-like DNA-binding protein</fullName>
    </submittedName>
</protein>
<keyword evidence="3" id="KW-0804">Transcription</keyword>
<dbReference type="InterPro" id="IPR020449">
    <property type="entry name" value="Tscrpt_reg_AraC-type_HTH"/>
</dbReference>
<evidence type="ECO:0000256" key="1">
    <source>
        <dbReference type="ARBA" id="ARBA00023015"/>
    </source>
</evidence>
<name>A0ABU0BEF9_9HYPH</name>
<keyword evidence="2" id="KW-0238">DNA-binding</keyword>
<reference evidence="6 7" key="1">
    <citation type="submission" date="2023-07" db="EMBL/GenBank/DDBJ databases">
        <title>Genomic Encyclopedia of Type Strains, Phase IV (KMG-IV): sequencing the most valuable type-strain genomes for metagenomic binning, comparative biology and taxonomic classification.</title>
        <authorList>
            <person name="Goeker M."/>
        </authorList>
    </citation>
    <scope>NUCLEOTIDE SEQUENCE [LARGE SCALE GENOMIC DNA]</scope>
    <source>
        <strain evidence="6 7">DSM 2457</strain>
    </source>
</reference>
<dbReference type="RefSeq" id="WP_307021231.1">
    <property type="nucleotide sequence ID" value="NZ_JAUSUI010000006.1"/>
</dbReference>
<dbReference type="InterPro" id="IPR018062">
    <property type="entry name" value="HTH_AraC-typ_CS"/>
</dbReference>
<accession>A0ABU0BEF9</accession>
<evidence type="ECO:0000259" key="5">
    <source>
        <dbReference type="PROSITE" id="PS01124"/>
    </source>
</evidence>
<feature type="compositionally biased region" description="Basic and acidic residues" evidence="4">
    <location>
        <begin position="1"/>
        <end position="12"/>
    </location>
</feature>
<dbReference type="PRINTS" id="PR00032">
    <property type="entry name" value="HTHARAC"/>
</dbReference>
<keyword evidence="1" id="KW-0805">Transcription regulation</keyword>
<dbReference type="PANTHER" id="PTHR46796">
    <property type="entry name" value="HTH-TYPE TRANSCRIPTIONAL ACTIVATOR RHAS-RELATED"/>
    <property type="match status" value="1"/>
</dbReference>
<dbReference type="InterPro" id="IPR050204">
    <property type="entry name" value="AraC_XylS_family_regulators"/>
</dbReference>
<dbReference type="PANTHER" id="PTHR46796:SF14">
    <property type="entry name" value="TRANSCRIPTIONAL REGULATORY PROTEIN"/>
    <property type="match status" value="1"/>
</dbReference>
<dbReference type="Pfam" id="PF12833">
    <property type="entry name" value="HTH_18"/>
    <property type="match status" value="1"/>
</dbReference>
<proteinExistence type="predicted"/>
<dbReference type="PROSITE" id="PS01124">
    <property type="entry name" value="HTH_ARAC_FAMILY_2"/>
    <property type="match status" value="1"/>
</dbReference>
<dbReference type="SUPFAM" id="SSF46689">
    <property type="entry name" value="Homeodomain-like"/>
    <property type="match status" value="2"/>
</dbReference>
<dbReference type="InterPro" id="IPR018060">
    <property type="entry name" value="HTH_AraC"/>
</dbReference>
<dbReference type="InterPro" id="IPR009057">
    <property type="entry name" value="Homeodomain-like_sf"/>
</dbReference>
<dbReference type="Gene3D" id="1.10.10.60">
    <property type="entry name" value="Homeodomain-like"/>
    <property type="match status" value="2"/>
</dbReference>
<dbReference type="PROSITE" id="PS00041">
    <property type="entry name" value="HTH_ARAC_FAMILY_1"/>
    <property type="match status" value="1"/>
</dbReference>
<evidence type="ECO:0000256" key="4">
    <source>
        <dbReference type="SAM" id="MobiDB-lite"/>
    </source>
</evidence>
<evidence type="ECO:0000256" key="3">
    <source>
        <dbReference type="ARBA" id="ARBA00023163"/>
    </source>
</evidence>
<feature type="domain" description="HTH araC/xylS-type" evidence="5">
    <location>
        <begin position="85"/>
        <end position="183"/>
    </location>
</feature>
<evidence type="ECO:0000256" key="2">
    <source>
        <dbReference type="ARBA" id="ARBA00023125"/>
    </source>
</evidence>
<dbReference type="EMBL" id="JAUSUI010000006">
    <property type="protein sequence ID" value="MDQ0304229.1"/>
    <property type="molecule type" value="Genomic_DNA"/>
</dbReference>
<dbReference type="SMART" id="SM00342">
    <property type="entry name" value="HTH_ARAC"/>
    <property type="match status" value="1"/>
</dbReference>
<evidence type="ECO:0000313" key="6">
    <source>
        <dbReference type="EMBL" id="MDQ0304229.1"/>
    </source>
</evidence>
<gene>
    <name evidence="6" type="ORF">J2S75_003265</name>
</gene>
<comment type="caution">
    <text evidence="6">The sequence shown here is derived from an EMBL/GenBank/DDBJ whole genome shotgun (WGS) entry which is preliminary data.</text>
</comment>
<keyword evidence="7" id="KW-1185">Reference proteome</keyword>
<dbReference type="Proteomes" id="UP001224682">
    <property type="component" value="Unassembled WGS sequence"/>
</dbReference>
<sequence>MKADTQEHRERNAGTILSGGQPSTLNSSNCLMILRGFQMHSPAANTTDSGVYCESAERLQEADGAITAIDRNARVRSALPKWRLKRVIDHVKMNIGERITLADMAGAAGLSRMHFAAQFRLATGLRPHDYLLRCRIEVAQELLAGTNQRVIDIALAVGFQTQAHFTTVFKRVVGDTPRHWRVAEARRFKAEKAQMATRRDRGACTPLAVMAAGWPGRSAAAETRAAIGF</sequence>
<feature type="region of interest" description="Disordered" evidence="4">
    <location>
        <begin position="1"/>
        <end position="21"/>
    </location>
</feature>
<organism evidence="6 7">
    <name type="scientific">Ancylobacter polymorphus</name>
    <dbReference type="NCBI Taxonomy" id="223390"/>
    <lineage>
        <taxon>Bacteria</taxon>
        <taxon>Pseudomonadati</taxon>
        <taxon>Pseudomonadota</taxon>
        <taxon>Alphaproteobacteria</taxon>
        <taxon>Hyphomicrobiales</taxon>
        <taxon>Xanthobacteraceae</taxon>
        <taxon>Ancylobacter</taxon>
    </lineage>
</organism>